<dbReference type="AlphaFoldDB" id="A0A165YBF9"/>
<dbReference type="Proteomes" id="UP000076532">
    <property type="component" value="Unassembled WGS sequence"/>
</dbReference>
<accession>A0A165YBF9</accession>
<organism evidence="2 3">
    <name type="scientific">Athelia psychrophila</name>
    <dbReference type="NCBI Taxonomy" id="1759441"/>
    <lineage>
        <taxon>Eukaryota</taxon>
        <taxon>Fungi</taxon>
        <taxon>Dikarya</taxon>
        <taxon>Basidiomycota</taxon>
        <taxon>Agaricomycotina</taxon>
        <taxon>Agaricomycetes</taxon>
        <taxon>Agaricomycetidae</taxon>
        <taxon>Atheliales</taxon>
        <taxon>Atheliaceae</taxon>
        <taxon>Athelia</taxon>
    </lineage>
</organism>
<reference evidence="2 3" key="1">
    <citation type="journal article" date="2016" name="Mol. Biol. Evol.">
        <title>Comparative Genomics of Early-Diverging Mushroom-Forming Fungi Provides Insights into the Origins of Lignocellulose Decay Capabilities.</title>
        <authorList>
            <person name="Nagy L.G."/>
            <person name="Riley R."/>
            <person name="Tritt A."/>
            <person name="Adam C."/>
            <person name="Daum C."/>
            <person name="Floudas D."/>
            <person name="Sun H."/>
            <person name="Yadav J.S."/>
            <person name="Pangilinan J."/>
            <person name="Larsson K.H."/>
            <person name="Matsuura K."/>
            <person name="Barry K."/>
            <person name="Labutti K."/>
            <person name="Kuo R."/>
            <person name="Ohm R.A."/>
            <person name="Bhattacharya S.S."/>
            <person name="Shirouzu T."/>
            <person name="Yoshinaga Y."/>
            <person name="Martin F.M."/>
            <person name="Grigoriev I.V."/>
            <person name="Hibbett D.S."/>
        </authorList>
    </citation>
    <scope>NUCLEOTIDE SEQUENCE [LARGE SCALE GENOMIC DNA]</scope>
    <source>
        <strain evidence="2 3">CBS 109695</strain>
    </source>
</reference>
<protein>
    <submittedName>
        <fullName evidence="2">Uncharacterized protein</fullName>
    </submittedName>
</protein>
<evidence type="ECO:0000313" key="3">
    <source>
        <dbReference type="Proteomes" id="UP000076532"/>
    </source>
</evidence>
<keyword evidence="3" id="KW-1185">Reference proteome</keyword>
<evidence type="ECO:0000313" key="2">
    <source>
        <dbReference type="EMBL" id="KZP09394.1"/>
    </source>
</evidence>
<proteinExistence type="predicted"/>
<name>A0A165YBF9_9AGAM</name>
<feature type="region of interest" description="Disordered" evidence="1">
    <location>
        <begin position="81"/>
        <end position="105"/>
    </location>
</feature>
<sequence>MGYLSRATPDTIGKAGFDYEFNALHPISTDGKREDIYLTRRSVSCRCGPRVQGYREYQSVSRFPLASRPTCLRLLTCPLSQPPKAAPSPTRASPCAAPHWAQAAG</sequence>
<dbReference type="EMBL" id="KV417701">
    <property type="protein sequence ID" value="KZP09394.1"/>
    <property type="molecule type" value="Genomic_DNA"/>
</dbReference>
<evidence type="ECO:0000256" key="1">
    <source>
        <dbReference type="SAM" id="MobiDB-lite"/>
    </source>
</evidence>
<gene>
    <name evidence="2" type="ORF">FIBSPDRAFT_240316</name>
</gene>